<keyword evidence="3" id="KW-1185">Reference proteome</keyword>
<organism evidence="2 3">
    <name type="scientific">Micromonospora sonneratiae</name>
    <dbReference type="NCBI Taxonomy" id="1184706"/>
    <lineage>
        <taxon>Bacteria</taxon>
        <taxon>Bacillati</taxon>
        <taxon>Actinomycetota</taxon>
        <taxon>Actinomycetes</taxon>
        <taxon>Micromonosporales</taxon>
        <taxon>Micromonosporaceae</taxon>
        <taxon>Micromonospora</taxon>
    </lineage>
</organism>
<feature type="transmembrane region" description="Helical" evidence="1">
    <location>
        <begin position="64"/>
        <end position="86"/>
    </location>
</feature>
<evidence type="ECO:0000313" key="3">
    <source>
        <dbReference type="Proteomes" id="UP001597260"/>
    </source>
</evidence>
<protein>
    <submittedName>
        <fullName evidence="2">Uncharacterized protein</fullName>
    </submittedName>
</protein>
<feature type="transmembrane region" description="Helical" evidence="1">
    <location>
        <begin position="98"/>
        <end position="119"/>
    </location>
</feature>
<feature type="transmembrane region" description="Helical" evidence="1">
    <location>
        <begin position="125"/>
        <end position="146"/>
    </location>
</feature>
<feature type="transmembrane region" description="Helical" evidence="1">
    <location>
        <begin position="15"/>
        <end position="33"/>
    </location>
</feature>
<evidence type="ECO:0000256" key="1">
    <source>
        <dbReference type="SAM" id="Phobius"/>
    </source>
</evidence>
<name>A0ABW3YC32_9ACTN</name>
<sequence>MPSTNPPPSADRRPVVMYAGLALTAITTLVPLIDLVTVDSLTDHVRTAYPDWPAATVALDRNAIAGYLVIVGVLGIAGWLWTILGVTRRANWARTVSTVMFALGAGTALLNLTFTGGAYDNVIPARYSVPGLLPVLVGLVAVVLLWRGQPSGATPTPTHPRS</sequence>
<comment type="caution">
    <text evidence="2">The sequence shown here is derived from an EMBL/GenBank/DDBJ whole genome shotgun (WGS) entry which is preliminary data.</text>
</comment>
<reference evidence="3" key="1">
    <citation type="journal article" date="2019" name="Int. J. Syst. Evol. Microbiol.">
        <title>The Global Catalogue of Microorganisms (GCM) 10K type strain sequencing project: providing services to taxonomists for standard genome sequencing and annotation.</title>
        <authorList>
            <consortium name="The Broad Institute Genomics Platform"/>
            <consortium name="The Broad Institute Genome Sequencing Center for Infectious Disease"/>
            <person name="Wu L."/>
            <person name="Ma J."/>
        </authorList>
    </citation>
    <scope>NUCLEOTIDE SEQUENCE [LARGE SCALE GENOMIC DNA]</scope>
    <source>
        <strain evidence="3">JCM 31037</strain>
    </source>
</reference>
<gene>
    <name evidence="2" type="ORF">ACFQ4H_13025</name>
</gene>
<keyword evidence="1" id="KW-0812">Transmembrane</keyword>
<keyword evidence="1" id="KW-0472">Membrane</keyword>
<dbReference type="EMBL" id="JBHTMP010000016">
    <property type="protein sequence ID" value="MFD1322017.1"/>
    <property type="molecule type" value="Genomic_DNA"/>
</dbReference>
<dbReference type="Proteomes" id="UP001597260">
    <property type="component" value="Unassembled WGS sequence"/>
</dbReference>
<keyword evidence="1" id="KW-1133">Transmembrane helix</keyword>
<dbReference type="RefSeq" id="WP_377570488.1">
    <property type="nucleotide sequence ID" value="NZ_JBHTMP010000016.1"/>
</dbReference>
<evidence type="ECO:0000313" key="2">
    <source>
        <dbReference type="EMBL" id="MFD1322017.1"/>
    </source>
</evidence>
<accession>A0ABW3YC32</accession>
<proteinExistence type="predicted"/>